<sequence>MDSKPTLKCAGTHLSEFKFSMETLVRKEPPVHNKVTSSFQAYQSSQGAGDKVRTRVRRVPADLRADSLSTVLPTSLSVTSGVTLACFTATTAVDDWWCNDSELTLKYCRNFSVVGSSSKLLASSWPRKRLKT</sequence>
<proteinExistence type="predicted"/>
<dbReference type="AlphaFoldDB" id="A0AAV4D6I0"/>
<protein>
    <submittedName>
        <fullName evidence="1">Uncharacterized protein</fullName>
    </submittedName>
</protein>
<evidence type="ECO:0000313" key="2">
    <source>
        <dbReference type="Proteomes" id="UP000735302"/>
    </source>
</evidence>
<gene>
    <name evidence="1" type="ORF">PoB_006630900</name>
</gene>
<keyword evidence="2" id="KW-1185">Reference proteome</keyword>
<dbReference type="EMBL" id="BLXT01007525">
    <property type="protein sequence ID" value="GFO39804.1"/>
    <property type="molecule type" value="Genomic_DNA"/>
</dbReference>
<evidence type="ECO:0000313" key="1">
    <source>
        <dbReference type="EMBL" id="GFO39804.1"/>
    </source>
</evidence>
<comment type="caution">
    <text evidence="1">The sequence shown here is derived from an EMBL/GenBank/DDBJ whole genome shotgun (WGS) entry which is preliminary data.</text>
</comment>
<organism evidence="1 2">
    <name type="scientific">Plakobranchus ocellatus</name>
    <dbReference type="NCBI Taxonomy" id="259542"/>
    <lineage>
        <taxon>Eukaryota</taxon>
        <taxon>Metazoa</taxon>
        <taxon>Spiralia</taxon>
        <taxon>Lophotrochozoa</taxon>
        <taxon>Mollusca</taxon>
        <taxon>Gastropoda</taxon>
        <taxon>Heterobranchia</taxon>
        <taxon>Euthyneura</taxon>
        <taxon>Panpulmonata</taxon>
        <taxon>Sacoglossa</taxon>
        <taxon>Placobranchoidea</taxon>
        <taxon>Plakobranchidae</taxon>
        <taxon>Plakobranchus</taxon>
    </lineage>
</organism>
<dbReference type="Proteomes" id="UP000735302">
    <property type="component" value="Unassembled WGS sequence"/>
</dbReference>
<reference evidence="1 2" key="1">
    <citation type="journal article" date="2021" name="Elife">
        <title>Chloroplast acquisition without the gene transfer in kleptoplastic sea slugs, Plakobranchus ocellatus.</title>
        <authorList>
            <person name="Maeda T."/>
            <person name="Takahashi S."/>
            <person name="Yoshida T."/>
            <person name="Shimamura S."/>
            <person name="Takaki Y."/>
            <person name="Nagai Y."/>
            <person name="Toyoda A."/>
            <person name="Suzuki Y."/>
            <person name="Arimoto A."/>
            <person name="Ishii H."/>
            <person name="Satoh N."/>
            <person name="Nishiyama T."/>
            <person name="Hasebe M."/>
            <person name="Maruyama T."/>
            <person name="Minagawa J."/>
            <person name="Obokata J."/>
            <person name="Shigenobu S."/>
        </authorList>
    </citation>
    <scope>NUCLEOTIDE SEQUENCE [LARGE SCALE GENOMIC DNA]</scope>
</reference>
<name>A0AAV4D6I0_9GAST</name>
<accession>A0AAV4D6I0</accession>